<dbReference type="Gene3D" id="3.30.720.120">
    <property type="match status" value="1"/>
</dbReference>
<dbReference type="EMBL" id="JBHTKA010000001">
    <property type="protein sequence ID" value="MFD0997936.1"/>
    <property type="molecule type" value="Genomic_DNA"/>
</dbReference>
<dbReference type="InterPro" id="IPR029068">
    <property type="entry name" value="Glyas_Bleomycin-R_OHBP_Dase"/>
</dbReference>
<dbReference type="SUPFAM" id="SSF54593">
    <property type="entry name" value="Glyoxalase/Bleomycin resistance protein/Dihydroxybiphenyl dioxygenase"/>
    <property type="match status" value="1"/>
</dbReference>
<reference evidence="3" key="1">
    <citation type="journal article" date="2019" name="Int. J. Syst. Evol. Microbiol.">
        <title>The Global Catalogue of Microorganisms (GCM) 10K type strain sequencing project: providing services to taxonomists for standard genome sequencing and annotation.</title>
        <authorList>
            <consortium name="The Broad Institute Genomics Platform"/>
            <consortium name="The Broad Institute Genome Sequencing Center for Infectious Disease"/>
            <person name="Wu L."/>
            <person name="Ma J."/>
        </authorList>
    </citation>
    <scope>NUCLEOTIDE SEQUENCE [LARGE SCALE GENOMIC DNA]</scope>
    <source>
        <strain evidence="3">CCUG 58938</strain>
    </source>
</reference>
<protein>
    <submittedName>
        <fullName evidence="2">VOC family protein</fullName>
    </submittedName>
</protein>
<gene>
    <name evidence="2" type="ORF">ACFQ21_01420</name>
</gene>
<proteinExistence type="predicted"/>
<dbReference type="InterPro" id="IPR004360">
    <property type="entry name" value="Glyas_Fos-R_dOase_dom"/>
</dbReference>
<dbReference type="Pfam" id="PF00903">
    <property type="entry name" value="Glyoxalase"/>
    <property type="match status" value="1"/>
</dbReference>
<accession>A0ABW3JYC3</accession>
<name>A0ABW3JYC3_9BACT</name>
<feature type="domain" description="VOC" evidence="1">
    <location>
        <begin position="3"/>
        <end position="133"/>
    </location>
</feature>
<sequence>MSASLKANLGYRHAQAALHFLVHVLGFKQVSIYTSEDETIIAHAELHWSGGGSVTIYSAEPGKSSVASVVEKAEREGGYPAFSIHLDTETPEVVYERVIKSGAKVVREMRTSPMGRGFIVSDPEGLYWSVGTPLPRLVRNKEGQWQPEANV</sequence>
<organism evidence="2 3">
    <name type="scientific">Ohtaekwangia kribbensis</name>
    <dbReference type="NCBI Taxonomy" id="688913"/>
    <lineage>
        <taxon>Bacteria</taxon>
        <taxon>Pseudomonadati</taxon>
        <taxon>Bacteroidota</taxon>
        <taxon>Cytophagia</taxon>
        <taxon>Cytophagales</taxon>
        <taxon>Fulvivirgaceae</taxon>
        <taxon>Ohtaekwangia</taxon>
    </lineage>
</organism>
<evidence type="ECO:0000259" key="1">
    <source>
        <dbReference type="PROSITE" id="PS51819"/>
    </source>
</evidence>
<evidence type="ECO:0000313" key="3">
    <source>
        <dbReference type="Proteomes" id="UP001597112"/>
    </source>
</evidence>
<dbReference type="PANTHER" id="PTHR34109">
    <property type="entry name" value="BNAUNNG04460D PROTEIN-RELATED"/>
    <property type="match status" value="1"/>
</dbReference>
<dbReference type="Proteomes" id="UP001597112">
    <property type="component" value="Unassembled WGS sequence"/>
</dbReference>
<dbReference type="PROSITE" id="PS51819">
    <property type="entry name" value="VOC"/>
    <property type="match status" value="1"/>
</dbReference>
<dbReference type="RefSeq" id="WP_377573762.1">
    <property type="nucleotide sequence ID" value="NZ_JBHTKA010000001.1"/>
</dbReference>
<comment type="caution">
    <text evidence="2">The sequence shown here is derived from an EMBL/GenBank/DDBJ whole genome shotgun (WGS) entry which is preliminary data.</text>
</comment>
<keyword evidence="3" id="KW-1185">Reference proteome</keyword>
<evidence type="ECO:0000313" key="2">
    <source>
        <dbReference type="EMBL" id="MFD0997936.1"/>
    </source>
</evidence>
<dbReference type="Gene3D" id="3.30.720.110">
    <property type="match status" value="1"/>
</dbReference>
<dbReference type="InterPro" id="IPR037523">
    <property type="entry name" value="VOC_core"/>
</dbReference>